<evidence type="ECO:0000256" key="8">
    <source>
        <dbReference type="ARBA" id="ARBA00022989"/>
    </source>
</evidence>
<evidence type="ECO:0000256" key="2">
    <source>
        <dbReference type="ARBA" id="ARBA00022475"/>
    </source>
</evidence>
<dbReference type="Proteomes" id="UP000278907">
    <property type="component" value="Unassembled WGS sequence"/>
</dbReference>
<feature type="compositionally biased region" description="Pro residues" evidence="12">
    <location>
        <begin position="306"/>
        <end position="319"/>
    </location>
</feature>
<keyword evidence="10" id="KW-0472">Membrane</keyword>
<dbReference type="Pfam" id="PF01435">
    <property type="entry name" value="Peptidase_M48"/>
    <property type="match status" value="1"/>
</dbReference>
<comment type="subcellular location">
    <subcellularLocation>
        <location evidence="1">Cell membrane</location>
        <topology evidence="1">Multi-pass membrane protein</topology>
    </subcellularLocation>
</comment>
<accession>A0ABX9QR29</accession>
<feature type="compositionally biased region" description="Basic residues" evidence="12">
    <location>
        <begin position="270"/>
        <end position="282"/>
    </location>
</feature>
<evidence type="ECO:0000256" key="1">
    <source>
        <dbReference type="ARBA" id="ARBA00004651"/>
    </source>
</evidence>
<keyword evidence="4" id="KW-0812">Transmembrane</keyword>
<evidence type="ECO:0000256" key="10">
    <source>
        <dbReference type="ARBA" id="ARBA00023136"/>
    </source>
</evidence>
<reference evidence="14 15" key="1">
    <citation type="submission" date="2018-09" db="EMBL/GenBank/DDBJ databases">
        <authorList>
            <person name="Livingstone P.G."/>
            <person name="Whitworth D.E."/>
        </authorList>
    </citation>
    <scope>NUCLEOTIDE SEQUENCE [LARGE SCALE GENOMIC DNA]</scope>
    <source>
        <strain evidence="14 15">CA031B</strain>
    </source>
</reference>
<name>A0ABX9QR29_9BACT</name>
<dbReference type="InterPro" id="IPR050083">
    <property type="entry name" value="HtpX_protease"/>
</dbReference>
<comment type="caution">
    <text evidence="14">The sequence shown here is derived from an EMBL/GenBank/DDBJ whole genome shotgun (WGS) entry which is preliminary data.</text>
</comment>
<evidence type="ECO:0000256" key="11">
    <source>
        <dbReference type="RuleBase" id="RU003983"/>
    </source>
</evidence>
<comment type="similarity">
    <text evidence="11">Belongs to the peptidase M48 family.</text>
</comment>
<sequence>MPMWISSAIASFTAWLLCGMLLAGFGRWLSTRMGPFVLRCHGARRLHFEEAPRLYTLLAHLSIAARLPAPRLYVVRREQPNAFSLGAGPRAAHLVLTSAALDELDEAELCALVAHELAHIAQGHTRRATLVAALVAMTVRCATRAGWRGGTPGLLTRLTRRLRRLGMPPARDFVADRVAAGLLPEAQDLAALLRRLKAHASWSGPDVLTDAGLPFTAPAGEEDAGRVLDERIHRLQRVAAAQHARRAKPILRRFLRRGSRFHPRVEAPGRRTRVHPLRGKRLTRLDGGSRSGTRLPPSSPGGTRPPARPGGPPATPGRA</sequence>
<feature type="region of interest" description="Disordered" evidence="12">
    <location>
        <begin position="262"/>
        <end position="319"/>
    </location>
</feature>
<keyword evidence="2" id="KW-1003">Cell membrane</keyword>
<gene>
    <name evidence="14" type="ORF">D7Y13_02945</name>
</gene>
<evidence type="ECO:0000256" key="9">
    <source>
        <dbReference type="ARBA" id="ARBA00023049"/>
    </source>
</evidence>
<keyword evidence="3 11" id="KW-0645">Protease</keyword>
<keyword evidence="6 11" id="KW-0378">Hydrolase</keyword>
<dbReference type="PANTHER" id="PTHR43221">
    <property type="entry name" value="PROTEASE HTPX"/>
    <property type="match status" value="1"/>
</dbReference>
<feature type="domain" description="Peptidase M48" evidence="13">
    <location>
        <begin position="51"/>
        <end position="285"/>
    </location>
</feature>
<evidence type="ECO:0000313" key="15">
    <source>
        <dbReference type="Proteomes" id="UP000278907"/>
    </source>
</evidence>
<dbReference type="Gene3D" id="3.30.2010.10">
    <property type="entry name" value="Metalloproteases ('zincins'), catalytic domain"/>
    <property type="match status" value="1"/>
</dbReference>
<keyword evidence="7 11" id="KW-0862">Zinc</keyword>
<proteinExistence type="inferred from homology"/>
<evidence type="ECO:0000256" key="12">
    <source>
        <dbReference type="SAM" id="MobiDB-lite"/>
    </source>
</evidence>
<keyword evidence="5" id="KW-0479">Metal-binding</keyword>
<dbReference type="EMBL" id="RAWI01000012">
    <property type="protein sequence ID" value="RKI16222.1"/>
    <property type="molecule type" value="Genomic_DNA"/>
</dbReference>
<dbReference type="InterPro" id="IPR001915">
    <property type="entry name" value="Peptidase_M48"/>
</dbReference>
<keyword evidence="9 11" id="KW-0482">Metalloprotease</keyword>
<evidence type="ECO:0000256" key="5">
    <source>
        <dbReference type="ARBA" id="ARBA00022723"/>
    </source>
</evidence>
<organism evidence="14 15">
    <name type="scientific">Corallococcus praedator</name>
    <dbReference type="NCBI Taxonomy" id="2316724"/>
    <lineage>
        <taxon>Bacteria</taxon>
        <taxon>Pseudomonadati</taxon>
        <taxon>Myxococcota</taxon>
        <taxon>Myxococcia</taxon>
        <taxon>Myxococcales</taxon>
        <taxon>Cystobacterineae</taxon>
        <taxon>Myxococcaceae</taxon>
        <taxon>Corallococcus</taxon>
    </lineage>
</organism>
<comment type="cofactor">
    <cofactor evidence="11">
        <name>Zn(2+)</name>
        <dbReference type="ChEBI" id="CHEBI:29105"/>
    </cofactor>
    <text evidence="11">Binds 1 zinc ion per subunit.</text>
</comment>
<keyword evidence="15" id="KW-1185">Reference proteome</keyword>
<evidence type="ECO:0000256" key="7">
    <source>
        <dbReference type="ARBA" id="ARBA00022833"/>
    </source>
</evidence>
<evidence type="ECO:0000256" key="3">
    <source>
        <dbReference type="ARBA" id="ARBA00022670"/>
    </source>
</evidence>
<protein>
    <recommendedName>
        <fullName evidence="13">Peptidase M48 domain-containing protein</fullName>
    </recommendedName>
</protein>
<evidence type="ECO:0000259" key="13">
    <source>
        <dbReference type="Pfam" id="PF01435"/>
    </source>
</evidence>
<evidence type="ECO:0000256" key="4">
    <source>
        <dbReference type="ARBA" id="ARBA00022692"/>
    </source>
</evidence>
<evidence type="ECO:0000313" key="14">
    <source>
        <dbReference type="EMBL" id="RKI16222.1"/>
    </source>
</evidence>
<dbReference type="PANTHER" id="PTHR43221:SF1">
    <property type="entry name" value="PROTEASE HTPX"/>
    <property type="match status" value="1"/>
</dbReference>
<keyword evidence="8" id="KW-1133">Transmembrane helix</keyword>
<evidence type="ECO:0000256" key="6">
    <source>
        <dbReference type="ARBA" id="ARBA00022801"/>
    </source>
</evidence>